<dbReference type="HOGENOM" id="CLU_3416938_0_0_5"/>
<accession>Q0FW12</accession>
<dbReference type="EMBL" id="AATQ01000001">
    <property type="protein sequence ID" value="EAU48740.1"/>
    <property type="molecule type" value="Genomic_DNA"/>
</dbReference>
<gene>
    <name evidence="1" type="ORF">R2601_04168</name>
</gene>
<evidence type="ECO:0000313" key="1">
    <source>
        <dbReference type="EMBL" id="EAU48740.1"/>
    </source>
</evidence>
<dbReference type="AlphaFoldDB" id="Q0FW12"/>
<evidence type="ECO:0000313" key="2">
    <source>
        <dbReference type="Proteomes" id="UP000006230"/>
    </source>
</evidence>
<name>Q0FW12_SALBH</name>
<sequence>MLIATMILLSFMPARCWIAPEMPQAT</sequence>
<proteinExistence type="predicted"/>
<organism evidence="1 2">
    <name type="scientific">Salipiger bermudensis (strain DSM 26914 / JCM 13377 / KCTC 12554 / HTCC2601)</name>
    <name type="common">Pelagibaca bermudensis</name>
    <dbReference type="NCBI Taxonomy" id="314265"/>
    <lineage>
        <taxon>Bacteria</taxon>
        <taxon>Pseudomonadati</taxon>
        <taxon>Pseudomonadota</taxon>
        <taxon>Alphaproteobacteria</taxon>
        <taxon>Rhodobacterales</taxon>
        <taxon>Roseobacteraceae</taxon>
        <taxon>Salipiger</taxon>
    </lineage>
</organism>
<protein>
    <submittedName>
        <fullName evidence="1">Uncharacterized protein</fullName>
    </submittedName>
</protein>
<dbReference type="Proteomes" id="UP000006230">
    <property type="component" value="Unassembled WGS sequence"/>
</dbReference>
<keyword evidence="2" id="KW-1185">Reference proteome</keyword>
<reference evidence="1 2" key="1">
    <citation type="journal article" date="2010" name="J. Bacteriol.">
        <title>Genome sequences of Pelagibaca bermudensis HTCC2601T and Maritimibacter alkaliphilus HTCC2654T, the type strains of two marine Roseobacter genera.</title>
        <authorList>
            <person name="Thrash J.C."/>
            <person name="Cho J.C."/>
            <person name="Ferriera S."/>
            <person name="Johnson J."/>
            <person name="Vergin K.L."/>
            <person name="Giovannoni S.J."/>
        </authorList>
    </citation>
    <scope>NUCLEOTIDE SEQUENCE [LARGE SCALE GENOMIC DNA]</scope>
    <source>
        <strain evidence="2">DSM 26914 / JCM 13377 / KCTC 12554 / HTCC2601</strain>
    </source>
</reference>
<comment type="caution">
    <text evidence="1">The sequence shown here is derived from an EMBL/GenBank/DDBJ whole genome shotgun (WGS) entry which is preliminary data.</text>
</comment>